<proteinExistence type="predicted"/>
<dbReference type="GO" id="GO:0003677">
    <property type="term" value="F:DNA binding"/>
    <property type="evidence" value="ECO:0007669"/>
    <property type="project" value="InterPro"/>
</dbReference>
<dbReference type="PANTHER" id="PTHR30437:SF5">
    <property type="entry name" value="REGULATOR OF NUCLEOSIDE DIPHOSPHATE KINASE"/>
    <property type="match status" value="1"/>
</dbReference>
<dbReference type="AlphaFoldDB" id="A0A2U2PG37"/>
<keyword evidence="3" id="KW-1185">Reference proteome</keyword>
<evidence type="ECO:0000313" key="3">
    <source>
        <dbReference type="Proteomes" id="UP000245647"/>
    </source>
</evidence>
<dbReference type="EMBL" id="QEAS01000009">
    <property type="protein sequence ID" value="PWG80343.1"/>
    <property type="molecule type" value="Genomic_DNA"/>
</dbReference>
<dbReference type="InterPro" id="IPR023459">
    <property type="entry name" value="Tscrpt_elong_fac_GreA/B_fam"/>
</dbReference>
<feature type="domain" description="Transcription elongation factor GreA/GreB C-terminal" evidence="1">
    <location>
        <begin position="53"/>
        <end position="124"/>
    </location>
</feature>
<gene>
    <name evidence="2" type="ORF">DDR33_12075</name>
</gene>
<comment type="caution">
    <text evidence="2">The sequence shown here is derived from an EMBL/GenBank/DDBJ whole genome shotgun (WGS) entry which is preliminary data.</text>
</comment>
<dbReference type="InterPro" id="IPR036953">
    <property type="entry name" value="GreA/GreB_C_sf"/>
</dbReference>
<sequence>MVRETRLILTETDFRLLTEFLMEDLHMPVYNRKKLQWKLKTARIVDKEWLPLNVVTTNSNVLVLNTTKNQTFTVHIVSPEDYDGSSHQILVSDPLAVALLGYSRGEDVECELPSGINRLKVLSVCQLSTGEVLV</sequence>
<dbReference type="GO" id="GO:0006354">
    <property type="term" value="P:DNA-templated transcription elongation"/>
    <property type="evidence" value="ECO:0007669"/>
    <property type="project" value="TreeGrafter"/>
</dbReference>
<protein>
    <recommendedName>
        <fullName evidence="1">Transcription elongation factor GreA/GreB C-terminal domain-containing protein</fullName>
    </recommendedName>
</protein>
<dbReference type="PANTHER" id="PTHR30437">
    <property type="entry name" value="TRANSCRIPTION ELONGATION FACTOR GREA"/>
    <property type="match status" value="1"/>
</dbReference>
<evidence type="ECO:0000313" key="2">
    <source>
        <dbReference type="EMBL" id="PWG80343.1"/>
    </source>
</evidence>
<dbReference type="GO" id="GO:0070063">
    <property type="term" value="F:RNA polymerase binding"/>
    <property type="evidence" value="ECO:0007669"/>
    <property type="project" value="InterPro"/>
</dbReference>
<dbReference type="InterPro" id="IPR001437">
    <property type="entry name" value="Tscrpt_elong_fac_GreA/B_C"/>
</dbReference>
<dbReference type="SUPFAM" id="SSF54534">
    <property type="entry name" value="FKBP-like"/>
    <property type="match status" value="1"/>
</dbReference>
<accession>A0A2U2PG37</accession>
<name>A0A2U2PG37_9SPHI</name>
<evidence type="ECO:0000259" key="1">
    <source>
        <dbReference type="Pfam" id="PF01272"/>
    </source>
</evidence>
<dbReference type="GO" id="GO:0032784">
    <property type="term" value="P:regulation of DNA-templated transcription elongation"/>
    <property type="evidence" value="ECO:0007669"/>
    <property type="project" value="InterPro"/>
</dbReference>
<dbReference type="Gene3D" id="3.10.50.30">
    <property type="entry name" value="Transcription elongation factor, GreA/GreB, C-terminal domain"/>
    <property type="match status" value="1"/>
</dbReference>
<organism evidence="2 3">
    <name type="scientific">Pararcticibacter amylolyticus</name>
    <dbReference type="NCBI Taxonomy" id="2173175"/>
    <lineage>
        <taxon>Bacteria</taxon>
        <taxon>Pseudomonadati</taxon>
        <taxon>Bacteroidota</taxon>
        <taxon>Sphingobacteriia</taxon>
        <taxon>Sphingobacteriales</taxon>
        <taxon>Sphingobacteriaceae</taxon>
        <taxon>Pararcticibacter</taxon>
    </lineage>
</organism>
<dbReference type="OrthoDB" id="192847at2"/>
<reference evidence="2 3" key="1">
    <citation type="submission" date="2018-04" db="EMBL/GenBank/DDBJ databases">
        <title>Pedobacter chongqingensis sp. nov., isolated from a rottenly hemp rope.</title>
        <authorList>
            <person name="Cai Y."/>
        </authorList>
    </citation>
    <scope>NUCLEOTIDE SEQUENCE [LARGE SCALE GENOMIC DNA]</scope>
    <source>
        <strain evidence="2 3">FJ4-8</strain>
    </source>
</reference>
<dbReference type="Pfam" id="PF01272">
    <property type="entry name" value="GreA_GreB"/>
    <property type="match status" value="1"/>
</dbReference>
<dbReference type="Proteomes" id="UP000245647">
    <property type="component" value="Unassembled WGS sequence"/>
</dbReference>